<reference evidence="10" key="1">
    <citation type="submission" date="2021-02" db="EMBL/GenBank/DDBJ databases">
        <title>Sulfurospirillum tamanensis sp. nov.</title>
        <authorList>
            <person name="Merkel A.Y."/>
        </authorList>
    </citation>
    <scope>NUCLEOTIDE SEQUENCE [LARGE SCALE GENOMIC DNA]</scope>
    <source>
        <strain evidence="10">T05b</strain>
    </source>
</reference>
<feature type="domain" description="Flagellar hook-associated protein FlgK helical" evidence="8">
    <location>
        <begin position="95"/>
        <end position="343"/>
    </location>
</feature>
<dbReference type="EMBL" id="JAFHKK010000013">
    <property type="protein sequence ID" value="MBN2964525.1"/>
    <property type="molecule type" value="Genomic_DNA"/>
</dbReference>
<dbReference type="PRINTS" id="PR01005">
    <property type="entry name" value="FLGHOOKAP1"/>
</dbReference>
<name>A0ABS2WSA8_9BACT</name>
<keyword evidence="6" id="KW-0975">Bacterial flagellum</keyword>
<keyword evidence="9" id="KW-0969">Cilium</keyword>
<evidence type="ECO:0000256" key="2">
    <source>
        <dbReference type="ARBA" id="ARBA00004613"/>
    </source>
</evidence>
<evidence type="ECO:0000256" key="3">
    <source>
        <dbReference type="ARBA" id="ARBA00009677"/>
    </source>
</evidence>
<dbReference type="InterPro" id="IPR002371">
    <property type="entry name" value="FlgK"/>
</dbReference>
<keyword evidence="5" id="KW-0964">Secreted</keyword>
<comment type="caution">
    <text evidence="9">The sequence shown here is derived from an EMBL/GenBank/DDBJ whole genome shotgun (WGS) entry which is preliminary data.</text>
</comment>
<dbReference type="SUPFAM" id="SSF64518">
    <property type="entry name" value="Phase 1 flagellin"/>
    <property type="match status" value="1"/>
</dbReference>
<keyword evidence="9" id="KW-0966">Cell projection</keyword>
<comment type="subcellular location">
    <subcellularLocation>
        <location evidence="1">Bacterial flagellum</location>
    </subcellularLocation>
    <subcellularLocation>
        <location evidence="2">Secreted</location>
    </subcellularLocation>
</comment>
<dbReference type="PANTHER" id="PTHR30033">
    <property type="entry name" value="FLAGELLAR HOOK-ASSOCIATED PROTEIN 1"/>
    <property type="match status" value="1"/>
</dbReference>
<dbReference type="Proteomes" id="UP000703590">
    <property type="component" value="Unassembled WGS sequence"/>
</dbReference>
<dbReference type="InterPro" id="IPR010930">
    <property type="entry name" value="Flg_bb/hook_C_dom"/>
</dbReference>
<dbReference type="Pfam" id="PF22638">
    <property type="entry name" value="FlgK_D1"/>
    <property type="match status" value="1"/>
</dbReference>
<keyword evidence="9" id="KW-0282">Flagellum</keyword>
<evidence type="ECO:0000256" key="4">
    <source>
        <dbReference type="ARBA" id="ARBA00016244"/>
    </source>
</evidence>
<dbReference type="RefSeq" id="WP_205459075.1">
    <property type="nucleotide sequence ID" value="NZ_JAFHKK010000013.1"/>
</dbReference>
<dbReference type="NCBIfam" id="TIGR02492">
    <property type="entry name" value="flgK_ends"/>
    <property type="match status" value="1"/>
</dbReference>
<evidence type="ECO:0000259" key="7">
    <source>
        <dbReference type="Pfam" id="PF06429"/>
    </source>
</evidence>
<proteinExistence type="inferred from homology"/>
<evidence type="ECO:0000313" key="10">
    <source>
        <dbReference type="Proteomes" id="UP000703590"/>
    </source>
</evidence>
<gene>
    <name evidence="9" type="primary">flgK</name>
    <name evidence="9" type="ORF">JWV37_07015</name>
</gene>
<protein>
    <recommendedName>
        <fullName evidence="4">Flagellar hook-associated protein 1</fullName>
    </recommendedName>
</protein>
<evidence type="ECO:0000259" key="8">
    <source>
        <dbReference type="Pfam" id="PF22638"/>
    </source>
</evidence>
<feature type="domain" description="Flagellar basal-body/hook protein C-terminal" evidence="7">
    <location>
        <begin position="573"/>
        <end position="615"/>
    </location>
</feature>
<evidence type="ECO:0000256" key="6">
    <source>
        <dbReference type="ARBA" id="ARBA00023143"/>
    </source>
</evidence>
<organism evidence="9 10">
    <name type="scientific">Sulfurospirillum tamanense</name>
    <dbReference type="NCBI Taxonomy" id="2813362"/>
    <lineage>
        <taxon>Bacteria</taxon>
        <taxon>Pseudomonadati</taxon>
        <taxon>Campylobacterota</taxon>
        <taxon>Epsilonproteobacteria</taxon>
        <taxon>Campylobacterales</taxon>
        <taxon>Sulfurospirillaceae</taxon>
        <taxon>Sulfurospirillum</taxon>
    </lineage>
</organism>
<dbReference type="Pfam" id="PF06429">
    <property type="entry name" value="Flg_bbr_C"/>
    <property type="match status" value="1"/>
</dbReference>
<sequence length="617" mass="67956">MSLFSTLNTGVSGLNTSSLSIATTSHNISNVNNPHYTRQRVMTSASIPLNTVPGDVGTGVKVDTIARIHDEFLYTRLKQSTNMLSYSSYSQQRLQEVARYFPDLDDVGIQKDIKNYYNAWNDFASNPSEGAQKINLIQNAKTLATNVQNTRNQIRTLQDSVNDELKTNVDELNRIGEQIAKINGEIGRVESLNQNRANDLRDQRDQLEKTMAGLIDFSVFKGVMVTENTIDVNLTDQGKDYHLNVAGFSFIDGSTFHPVVIDNAKNESAYYSVYHEQQDGRRIEMTGLLQGGKIGAMLDLRGRTIEEKGDGYPKDGTLQAYVDDLDAFAKTLIVQTNNIYAQSAQVRMESSPMAGLTPNTSLMNHDNSVQRGAFDVIVYDAQGNEVGRKTIEVNALTTMDDGSAQSIVGQFNRNVDDNGDNDATNDVDDYFFANYNYDPESKQGSLSFSPTDAQAGYTIAIEDKGSNLPGVVGMSRFFDGDSAANIKVDSALINDPSKLQGFSAPVDGNNTVGNAMVQMQYDKLSFFRSNGTVANETVEGFYRFVTVKVATDTESIGRNNDTNQALYNTIYSEYQSVSGVSIDEELIDLMKFQTAYSANAKVITAIDQMLDVLLGMK</sequence>
<comment type="similarity">
    <text evidence="3">Belongs to the flagella basal body rod proteins family.</text>
</comment>
<dbReference type="InterPro" id="IPR053927">
    <property type="entry name" value="FlgK_helical"/>
</dbReference>
<evidence type="ECO:0000256" key="5">
    <source>
        <dbReference type="ARBA" id="ARBA00022525"/>
    </source>
</evidence>
<evidence type="ECO:0000256" key="1">
    <source>
        <dbReference type="ARBA" id="ARBA00004365"/>
    </source>
</evidence>
<reference evidence="9 10" key="3">
    <citation type="submission" date="2021-02" db="EMBL/GenBank/DDBJ databases">
        <authorList>
            <person name="Merkel A.Y."/>
        </authorList>
    </citation>
    <scope>NUCLEOTIDE SEQUENCE [LARGE SCALE GENOMIC DNA]</scope>
    <source>
        <strain evidence="9 10">T05b</strain>
    </source>
</reference>
<evidence type="ECO:0000313" key="9">
    <source>
        <dbReference type="EMBL" id="MBN2964525.1"/>
    </source>
</evidence>
<keyword evidence="10" id="KW-1185">Reference proteome</keyword>
<reference evidence="9 10" key="2">
    <citation type="submission" date="2021-02" db="EMBL/GenBank/DDBJ databases">
        <title>Sulfurospirillum tamanensis sp. nov.</title>
        <authorList>
            <person name="Frolova A."/>
            <person name="Merkel A."/>
            <person name="Slobodkin A."/>
        </authorList>
    </citation>
    <scope>NUCLEOTIDE SEQUENCE [LARGE SCALE GENOMIC DNA]</scope>
    <source>
        <strain evidence="9 10">T05b</strain>
    </source>
</reference>
<accession>A0ABS2WSA8</accession>
<dbReference type="PANTHER" id="PTHR30033:SF1">
    <property type="entry name" value="FLAGELLAR HOOK-ASSOCIATED PROTEIN 1"/>
    <property type="match status" value="1"/>
</dbReference>